<keyword evidence="1" id="KW-0560">Oxidoreductase</keyword>
<dbReference type="PANTHER" id="PTHR35176">
    <property type="entry name" value="HEME OXYGENASE HI_0854-RELATED"/>
    <property type="match status" value="1"/>
</dbReference>
<evidence type="ECO:0000259" key="2">
    <source>
        <dbReference type="Pfam" id="PF01243"/>
    </source>
</evidence>
<sequence length="168" mass="18878">MGVNQRSQITMSDEEIDAFVSSRRTAILSTIGPTGHPHSVAMWFAWIDGTIWFETKAKAQKVKNLQRDPRVTVLVEDGLTYDTLRGVSFEGRAEVVDDPEALFAVGVDVWERYTGPYTDDAKPFVEMMLHKRVAVRLDVERVRSWDHRKLGLDPIPLGGSTAATYQQG</sequence>
<gene>
    <name evidence="3" type="ORF">J2S59_000415</name>
</gene>
<dbReference type="InterPro" id="IPR019920">
    <property type="entry name" value="F420-binding_dom_put"/>
</dbReference>
<dbReference type="PANTHER" id="PTHR35176:SF6">
    <property type="entry name" value="HEME OXYGENASE HI_0854-RELATED"/>
    <property type="match status" value="1"/>
</dbReference>
<dbReference type="InterPro" id="IPR011576">
    <property type="entry name" value="Pyridox_Oxase_N"/>
</dbReference>
<dbReference type="RefSeq" id="WP_068118460.1">
    <property type="nucleotide sequence ID" value="NZ_CCXJ01000139.1"/>
</dbReference>
<dbReference type="InterPro" id="IPR012349">
    <property type="entry name" value="Split_barrel_FMN-bd"/>
</dbReference>
<reference evidence="3 4" key="1">
    <citation type="submission" date="2023-07" db="EMBL/GenBank/DDBJ databases">
        <title>Sequencing the genomes of 1000 actinobacteria strains.</title>
        <authorList>
            <person name="Klenk H.-P."/>
        </authorList>
    </citation>
    <scope>NUCLEOTIDE SEQUENCE [LARGE SCALE GENOMIC DNA]</scope>
    <source>
        <strain evidence="3 4">GD13</strain>
    </source>
</reference>
<dbReference type="EMBL" id="JAUSQM010000001">
    <property type="protein sequence ID" value="MDP9820606.1"/>
    <property type="molecule type" value="Genomic_DNA"/>
</dbReference>
<dbReference type="Proteomes" id="UP001240447">
    <property type="component" value="Unassembled WGS sequence"/>
</dbReference>
<dbReference type="InterPro" id="IPR052019">
    <property type="entry name" value="F420H2_bilvrd_red/Heme_oxyg"/>
</dbReference>
<evidence type="ECO:0000313" key="4">
    <source>
        <dbReference type="Proteomes" id="UP001240447"/>
    </source>
</evidence>
<proteinExistence type="predicted"/>
<dbReference type="SUPFAM" id="SSF50475">
    <property type="entry name" value="FMN-binding split barrel"/>
    <property type="match status" value="1"/>
</dbReference>
<accession>A0ABT9NJR4</accession>
<organism evidence="3 4">
    <name type="scientific">Nocardioides massiliensis</name>
    <dbReference type="NCBI Taxonomy" id="1325935"/>
    <lineage>
        <taxon>Bacteria</taxon>
        <taxon>Bacillati</taxon>
        <taxon>Actinomycetota</taxon>
        <taxon>Actinomycetes</taxon>
        <taxon>Propionibacteriales</taxon>
        <taxon>Nocardioidaceae</taxon>
        <taxon>Nocardioides</taxon>
    </lineage>
</organism>
<evidence type="ECO:0000256" key="1">
    <source>
        <dbReference type="ARBA" id="ARBA00023002"/>
    </source>
</evidence>
<dbReference type="NCBIfam" id="TIGR03618">
    <property type="entry name" value="Rv1155_F420"/>
    <property type="match status" value="1"/>
</dbReference>
<dbReference type="Gene3D" id="2.30.110.10">
    <property type="entry name" value="Electron Transport, Fmn-binding Protein, Chain A"/>
    <property type="match status" value="1"/>
</dbReference>
<feature type="domain" description="Pyridoxamine 5'-phosphate oxidase N-terminal" evidence="2">
    <location>
        <begin position="13"/>
        <end position="145"/>
    </location>
</feature>
<dbReference type="Pfam" id="PF01243">
    <property type="entry name" value="PNPOx_N"/>
    <property type="match status" value="1"/>
</dbReference>
<evidence type="ECO:0000313" key="3">
    <source>
        <dbReference type="EMBL" id="MDP9820606.1"/>
    </source>
</evidence>
<protein>
    <submittedName>
        <fullName evidence="3">PPOX class probable F420-dependent enzyme</fullName>
    </submittedName>
</protein>
<comment type="caution">
    <text evidence="3">The sequence shown here is derived from an EMBL/GenBank/DDBJ whole genome shotgun (WGS) entry which is preliminary data.</text>
</comment>
<keyword evidence="4" id="KW-1185">Reference proteome</keyword>
<name>A0ABT9NJR4_9ACTN</name>